<name>A0A165L049_EXIGL</name>
<reference evidence="2 3" key="1">
    <citation type="journal article" date="2016" name="Mol. Biol. Evol.">
        <title>Comparative Genomics of Early-Diverging Mushroom-Forming Fungi Provides Insights into the Origins of Lignocellulose Decay Capabilities.</title>
        <authorList>
            <person name="Nagy L.G."/>
            <person name="Riley R."/>
            <person name="Tritt A."/>
            <person name="Adam C."/>
            <person name="Daum C."/>
            <person name="Floudas D."/>
            <person name="Sun H."/>
            <person name="Yadav J.S."/>
            <person name="Pangilinan J."/>
            <person name="Larsson K.H."/>
            <person name="Matsuura K."/>
            <person name="Barry K."/>
            <person name="Labutti K."/>
            <person name="Kuo R."/>
            <person name="Ohm R.A."/>
            <person name="Bhattacharya S.S."/>
            <person name="Shirouzu T."/>
            <person name="Yoshinaga Y."/>
            <person name="Martin F.M."/>
            <person name="Grigoriev I.V."/>
            <person name="Hibbett D.S."/>
        </authorList>
    </citation>
    <scope>NUCLEOTIDE SEQUENCE [LARGE SCALE GENOMIC DNA]</scope>
    <source>
        <strain evidence="2 3">HHB12029</strain>
    </source>
</reference>
<dbReference type="STRING" id="1314781.A0A165L049"/>
<protein>
    <submittedName>
        <fullName evidence="2">Uncharacterized protein</fullName>
    </submittedName>
</protein>
<dbReference type="Proteomes" id="UP000077266">
    <property type="component" value="Unassembled WGS sequence"/>
</dbReference>
<evidence type="ECO:0000256" key="1">
    <source>
        <dbReference type="SAM" id="SignalP"/>
    </source>
</evidence>
<gene>
    <name evidence="2" type="ORF">EXIGLDRAFT_833135</name>
</gene>
<dbReference type="InParanoid" id="A0A165L049"/>
<keyword evidence="1" id="KW-0732">Signal</keyword>
<sequence length="393" mass="41369">MLALALLHFSVLLARGYAAEITYSINETTPNLNFNEIQKDGSAALGSSVALRAKCIDACTLSATHHIAFGGPDLKPAADPPSSNITTDIATKSGFDFNKERWFGATFSGFKAHLNLDIDYTATGSGSGQFVTPLVGIIQFPSPFPTLPVNMTLDWVVYGSVESTTDFHITTGFDVSLPDGAGLFVRFAGPADAGTFQFDADPIYTLAGFDQATVKVVPFQSSTAGLNATISLSLHPGFVITETATITGDVTANGTATSSVYPSIPSIEWAISQGRNLTASCALPEVDSKDPVYENLTKVETKQRIDVIQASGRLGDKGVTPNMHRAENLPKQAIGIDQPVQCFACDSSKKTLEDPKDGGKVVADEPGAASTVHASFAVVGAVVASLITYMYAI</sequence>
<accession>A0A165L049</accession>
<proteinExistence type="predicted"/>
<dbReference type="EMBL" id="KV425934">
    <property type="protein sequence ID" value="KZV97155.1"/>
    <property type="molecule type" value="Genomic_DNA"/>
</dbReference>
<feature type="chain" id="PRO_5007861430" evidence="1">
    <location>
        <begin position="19"/>
        <end position="393"/>
    </location>
</feature>
<organism evidence="2 3">
    <name type="scientific">Exidia glandulosa HHB12029</name>
    <dbReference type="NCBI Taxonomy" id="1314781"/>
    <lineage>
        <taxon>Eukaryota</taxon>
        <taxon>Fungi</taxon>
        <taxon>Dikarya</taxon>
        <taxon>Basidiomycota</taxon>
        <taxon>Agaricomycotina</taxon>
        <taxon>Agaricomycetes</taxon>
        <taxon>Auriculariales</taxon>
        <taxon>Exidiaceae</taxon>
        <taxon>Exidia</taxon>
    </lineage>
</organism>
<keyword evidence="3" id="KW-1185">Reference proteome</keyword>
<dbReference type="AlphaFoldDB" id="A0A165L049"/>
<evidence type="ECO:0000313" key="3">
    <source>
        <dbReference type="Proteomes" id="UP000077266"/>
    </source>
</evidence>
<evidence type="ECO:0000313" key="2">
    <source>
        <dbReference type="EMBL" id="KZV97155.1"/>
    </source>
</evidence>
<feature type="signal peptide" evidence="1">
    <location>
        <begin position="1"/>
        <end position="18"/>
    </location>
</feature>